<dbReference type="RefSeq" id="WP_013840762.1">
    <property type="nucleotide sequence ID" value="NC_015589.1"/>
</dbReference>
<evidence type="ECO:0000313" key="2">
    <source>
        <dbReference type="Proteomes" id="UP000009234"/>
    </source>
</evidence>
<dbReference type="OrthoDB" id="9836595at2"/>
<organism evidence="1 2">
    <name type="scientific">Desulforamulus ruminis (strain ATCC 23193 / DSM 2154 / NCIMB 8452 / DL)</name>
    <name type="common">Desulfotomaculum ruminis</name>
    <dbReference type="NCBI Taxonomy" id="696281"/>
    <lineage>
        <taxon>Bacteria</taxon>
        <taxon>Bacillati</taxon>
        <taxon>Bacillota</taxon>
        <taxon>Clostridia</taxon>
        <taxon>Eubacteriales</taxon>
        <taxon>Peptococcaceae</taxon>
        <taxon>Desulforamulus</taxon>
    </lineage>
</organism>
<name>F6DTX0_DESRL</name>
<proteinExistence type="predicted"/>
<reference evidence="2" key="1">
    <citation type="submission" date="2011-05" db="EMBL/GenBank/DDBJ databases">
        <title>Complete sequence of Desulfotomaculum ruminis DSM 2154.</title>
        <authorList>
            <person name="Lucas S."/>
            <person name="Copeland A."/>
            <person name="Lapidus A."/>
            <person name="Cheng J.-F."/>
            <person name="Goodwin L."/>
            <person name="Pitluck S."/>
            <person name="Lu M."/>
            <person name="Detter J.C."/>
            <person name="Han C."/>
            <person name="Tapia R."/>
            <person name="Land M."/>
            <person name="Hauser L."/>
            <person name="Kyrpides N."/>
            <person name="Ivanova N."/>
            <person name="Mikhailova N."/>
            <person name="Pagani I."/>
            <person name="Stams A.J.M."/>
            <person name="Plugge C.M."/>
            <person name="Muyzer G."/>
            <person name="Kuever J."/>
            <person name="Parshina S.N."/>
            <person name="Ivanova A.E."/>
            <person name="Nazina T.N."/>
            <person name="Brambilla E."/>
            <person name="Spring S."/>
            <person name="Klenk H.-P."/>
            <person name="Woyke T."/>
        </authorList>
    </citation>
    <scope>NUCLEOTIDE SEQUENCE [LARGE SCALE GENOMIC DNA]</scope>
    <source>
        <strain evidence="2">ATCC 23193 / DSM 2154 / NCIB 8452 / DL</strain>
    </source>
</reference>
<dbReference type="KEGG" id="dru:Desru_0704"/>
<reference evidence="1 2" key="2">
    <citation type="journal article" date="2012" name="Stand. Genomic Sci.">
        <title>Complete genome sequence of the sulfate-reducing firmicute Desulfotomaculum ruminis type strain (DL(T)).</title>
        <authorList>
            <person name="Spring S."/>
            <person name="Visser M."/>
            <person name="Lu M."/>
            <person name="Copeland A."/>
            <person name="Lapidus A."/>
            <person name="Lucas S."/>
            <person name="Cheng J.F."/>
            <person name="Han C."/>
            <person name="Tapia R."/>
            <person name="Goodwin L.A."/>
            <person name="Pitluck S."/>
            <person name="Ivanova N."/>
            <person name="Land M."/>
            <person name="Hauser L."/>
            <person name="Larimer F."/>
            <person name="Rohde M."/>
            <person name="Goker M."/>
            <person name="Detter J.C."/>
            <person name="Kyrpides N.C."/>
            <person name="Woyke T."/>
            <person name="Schaap P.J."/>
            <person name="Plugge C.M."/>
            <person name="Muyzer G."/>
            <person name="Kuever J."/>
            <person name="Pereira I.A."/>
            <person name="Parshina S.N."/>
            <person name="Bernier-Latmani R."/>
            <person name="Stams A.J."/>
            <person name="Klenk H.P."/>
        </authorList>
    </citation>
    <scope>NUCLEOTIDE SEQUENCE [LARGE SCALE GENOMIC DNA]</scope>
    <source>
        <strain evidence="2">ATCC 23193 / DSM 2154 / NCIB 8452 / DL</strain>
    </source>
</reference>
<keyword evidence="2" id="KW-1185">Reference proteome</keyword>
<sequence length="170" mass="19489">MRKTSLRIEGNRLILGKKTVDNLPPWINTLKEYTENWGIPPKAQLLSALVRAGAIIEEPRQAQTQALVIVNGDDFMTSMSFNLDIGYPTPSKIFLYGRNRIAVGNDERISFSSWIRGTEKRIKKGRVIFYSPSITPEGHWAIGLPREFRERKNLYSLEDVKIFLLNLLKI</sequence>
<dbReference type="HOGENOM" id="CLU_1568220_0_0_9"/>
<protein>
    <submittedName>
        <fullName evidence="1">Uncharacterized protein</fullName>
    </submittedName>
</protein>
<dbReference type="AlphaFoldDB" id="F6DTX0"/>
<gene>
    <name evidence="1" type="ordered locus">Desru_0704</name>
</gene>
<accession>F6DTX0</accession>
<dbReference type="STRING" id="696281.Desru_0704"/>
<dbReference type="EMBL" id="CP002780">
    <property type="protein sequence ID" value="AEG58988.1"/>
    <property type="molecule type" value="Genomic_DNA"/>
</dbReference>
<dbReference type="Proteomes" id="UP000009234">
    <property type="component" value="Chromosome"/>
</dbReference>
<evidence type="ECO:0000313" key="1">
    <source>
        <dbReference type="EMBL" id="AEG58988.1"/>
    </source>
</evidence>